<dbReference type="Gene3D" id="3.20.20.100">
    <property type="entry name" value="NADP-dependent oxidoreductase domain"/>
    <property type="match status" value="1"/>
</dbReference>
<evidence type="ECO:0000313" key="3">
    <source>
        <dbReference type="EMBL" id="GCF06761.1"/>
    </source>
</evidence>
<dbReference type="GO" id="GO:0016491">
    <property type="term" value="F:oxidoreductase activity"/>
    <property type="evidence" value="ECO:0007669"/>
    <property type="project" value="UniProtKB-KW"/>
</dbReference>
<dbReference type="Proteomes" id="UP000322530">
    <property type="component" value="Unassembled WGS sequence"/>
</dbReference>
<protein>
    <submittedName>
        <fullName evidence="3">Oxidoreductase</fullName>
    </submittedName>
</protein>
<reference evidence="3 4" key="1">
    <citation type="submission" date="2019-01" db="EMBL/GenBank/DDBJ databases">
        <title>Draft genome sequence of Dictyobacter sp. Uno17.</title>
        <authorList>
            <person name="Wang C.M."/>
            <person name="Zheng Y."/>
            <person name="Sakai Y."/>
            <person name="Abe K."/>
            <person name="Yokota A."/>
            <person name="Yabe S."/>
        </authorList>
    </citation>
    <scope>NUCLEOTIDE SEQUENCE [LARGE SCALE GENOMIC DNA]</scope>
    <source>
        <strain evidence="3 4">Uno17</strain>
    </source>
</reference>
<dbReference type="AlphaFoldDB" id="A0A5A5T5Q1"/>
<dbReference type="PANTHER" id="PTHR43625">
    <property type="entry name" value="AFLATOXIN B1 ALDEHYDE REDUCTASE"/>
    <property type="match status" value="1"/>
</dbReference>
<dbReference type="PRINTS" id="PR00069">
    <property type="entry name" value="ALDKETRDTASE"/>
</dbReference>
<accession>A0A5A5T5Q1</accession>
<evidence type="ECO:0000256" key="1">
    <source>
        <dbReference type="ARBA" id="ARBA00023002"/>
    </source>
</evidence>
<dbReference type="CDD" id="cd19088">
    <property type="entry name" value="AKR_AKR13B1"/>
    <property type="match status" value="1"/>
</dbReference>
<keyword evidence="4" id="KW-1185">Reference proteome</keyword>
<sequence>MTFDAVREQGHLPAIAAGTITLGDDIVVRRMGFGTMRLPGPDVWGEPKDPDEARAVLRRAVELGVNFIDTSAYYGPEVSNRLIAEALYPYPSDLVIATKFGARRTEDKGWVADMTPERLRMACEENLRQLRLEQLHLVHCRYMDDSEIPFAESVGVLAELQREGKIRHIGVSNVSFAQFREAQAITPIVSVQNLYNMSYKQGEELLDACTKEHIAFTPFFPLAMGQLGQANSALEVLAQRYQATAAQISLAWLLARSPQMLVIPGTSSRVHLEENIAAASIHLTETDLAELEHALW</sequence>
<dbReference type="InterPro" id="IPR023210">
    <property type="entry name" value="NADP_OxRdtase_dom"/>
</dbReference>
<dbReference type="EMBL" id="BIXY01000002">
    <property type="protein sequence ID" value="GCF06761.1"/>
    <property type="molecule type" value="Genomic_DNA"/>
</dbReference>
<comment type="caution">
    <text evidence="3">The sequence shown here is derived from an EMBL/GenBank/DDBJ whole genome shotgun (WGS) entry which is preliminary data.</text>
</comment>
<dbReference type="Pfam" id="PF00248">
    <property type="entry name" value="Aldo_ket_red"/>
    <property type="match status" value="1"/>
</dbReference>
<dbReference type="PANTHER" id="PTHR43625:SF40">
    <property type="entry name" value="ALDO-KETO REDUCTASE YAKC [NADP(+)]"/>
    <property type="match status" value="1"/>
</dbReference>
<keyword evidence="1" id="KW-0560">Oxidoreductase</keyword>
<gene>
    <name evidence="3" type="ORF">KDI_03250</name>
</gene>
<dbReference type="InterPro" id="IPR020471">
    <property type="entry name" value="AKR"/>
</dbReference>
<dbReference type="InterPro" id="IPR050791">
    <property type="entry name" value="Aldo-Keto_reductase"/>
</dbReference>
<dbReference type="GO" id="GO:0005737">
    <property type="term" value="C:cytoplasm"/>
    <property type="evidence" value="ECO:0007669"/>
    <property type="project" value="TreeGrafter"/>
</dbReference>
<evidence type="ECO:0000259" key="2">
    <source>
        <dbReference type="Pfam" id="PF00248"/>
    </source>
</evidence>
<dbReference type="NCBIfam" id="NF007695">
    <property type="entry name" value="PRK10376.1"/>
    <property type="match status" value="1"/>
</dbReference>
<name>A0A5A5T5Q1_9CHLR</name>
<dbReference type="RefSeq" id="WP_149399659.1">
    <property type="nucleotide sequence ID" value="NZ_BIXY01000002.1"/>
</dbReference>
<evidence type="ECO:0000313" key="4">
    <source>
        <dbReference type="Proteomes" id="UP000322530"/>
    </source>
</evidence>
<proteinExistence type="predicted"/>
<dbReference type="SUPFAM" id="SSF51430">
    <property type="entry name" value="NAD(P)-linked oxidoreductase"/>
    <property type="match status" value="1"/>
</dbReference>
<dbReference type="OrthoDB" id="146925at2"/>
<feature type="domain" description="NADP-dependent oxidoreductase" evidence="2">
    <location>
        <begin position="30"/>
        <end position="293"/>
    </location>
</feature>
<organism evidence="3 4">
    <name type="scientific">Dictyobacter arantiisoli</name>
    <dbReference type="NCBI Taxonomy" id="2014874"/>
    <lineage>
        <taxon>Bacteria</taxon>
        <taxon>Bacillati</taxon>
        <taxon>Chloroflexota</taxon>
        <taxon>Ktedonobacteria</taxon>
        <taxon>Ktedonobacterales</taxon>
        <taxon>Dictyobacteraceae</taxon>
        <taxon>Dictyobacter</taxon>
    </lineage>
</organism>
<dbReference type="InterPro" id="IPR036812">
    <property type="entry name" value="NAD(P)_OxRdtase_dom_sf"/>
</dbReference>